<dbReference type="EMBL" id="JAVIKH010000001">
    <property type="protein sequence ID" value="MDX8335116.1"/>
    <property type="molecule type" value="Genomic_DNA"/>
</dbReference>
<accession>A0ABU4W6F8</accession>
<dbReference type="Proteomes" id="UP001279681">
    <property type="component" value="Unassembled WGS sequence"/>
</dbReference>
<comment type="caution">
    <text evidence="2">The sequence shown here is derived from an EMBL/GenBank/DDBJ whole genome shotgun (WGS) entry which is preliminary data.</text>
</comment>
<dbReference type="RefSeq" id="WP_320312526.1">
    <property type="nucleotide sequence ID" value="NZ_JAVIKH010000001.1"/>
</dbReference>
<evidence type="ECO:0000256" key="1">
    <source>
        <dbReference type="SAM" id="Coils"/>
    </source>
</evidence>
<name>A0ABU4W6F8_9FUSO</name>
<reference evidence="3" key="1">
    <citation type="submission" date="2023-07" db="EMBL/GenBank/DDBJ databases">
        <authorList>
            <person name="Colorado M.A."/>
            <person name="Villamil L.M."/>
            <person name="Melo J.F."/>
            <person name="Rodriguez J.A."/>
            <person name="Ruiz R.Y."/>
        </authorList>
    </citation>
    <scope>NUCLEOTIDE SEQUENCE [LARGE SCALE GENOMIC DNA]</scope>
    <source>
        <strain evidence="3">C33</strain>
    </source>
</reference>
<evidence type="ECO:0000313" key="3">
    <source>
        <dbReference type="Proteomes" id="UP001279681"/>
    </source>
</evidence>
<protein>
    <submittedName>
        <fullName evidence="2">Uncharacterized protein</fullName>
    </submittedName>
</protein>
<sequence>MEKIYIDYFQKIYEVQEYLENRNIDNIFLKVLSIDENSEKDNLFNEKKISIPLNEEDNLVTKIPTKFLKVLLKENMSSKTNYLCFFETEKLENQIKEDEIINFLKRDENQLMECLLNWDEDKIYFKEFKKLSKESREKIIKEFINNNDNNNEDSDDIFGLFGKSTKNKELKNNLKKYEEKILNYLEGVKPPLEKDLQDILDIKYFISYNEEMLKKKSEEKRDFLQEVLEIVIVKKEILEKYLDTLEGKRYFSTSYFKQAFYLYLKYILLLKSILKENSLEIESQKSNQSQKLNIKKMVTPKKNASYLEILQEGKINPEDICKLEKKYEGYFKVKDKIKTSEISNVVTEKTDIKKKIYDNYVIKNLNSRMNYVKIIPIFKLEELQNGKLYYISILKGIDKYDDYVGIYNKVLSELTDGNYIFENDEVSERMKRCKKEEIDEIGEVIGIYFND</sequence>
<keyword evidence="3" id="KW-1185">Reference proteome</keyword>
<keyword evidence="1" id="KW-0175">Coiled coil</keyword>
<gene>
    <name evidence="2" type="ORF">RFV38_01145</name>
</gene>
<evidence type="ECO:0000313" key="2">
    <source>
        <dbReference type="EMBL" id="MDX8335116.1"/>
    </source>
</evidence>
<feature type="coiled-coil region" evidence="1">
    <location>
        <begin position="160"/>
        <end position="187"/>
    </location>
</feature>
<proteinExistence type="predicted"/>
<organism evidence="2 3">
    <name type="scientific">Candidatus Cetobacterium colombiensis</name>
    <dbReference type="NCBI Taxonomy" id="3073100"/>
    <lineage>
        <taxon>Bacteria</taxon>
        <taxon>Fusobacteriati</taxon>
        <taxon>Fusobacteriota</taxon>
        <taxon>Fusobacteriia</taxon>
        <taxon>Fusobacteriales</taxon>
        <taxon>Fusobacteriaceae</taxon>
        <taxon>Cetobacterium</taxon>
    </lineage>
</organism>